<feature type="transmembrane region" description="Helical" evidence="6">
    <location>
        <begin position="56"/>
        <end position="75"/>
    </location>
</feature>
<dbReference type="PANTHER" id="PTHR43124">
    <property type="entry name" value="PURINE EFFLUX PUMP PBUE"/>
    <property type="match status" value="1"/>
</dbReference>
<sequence>MTVIEQSNATRSVGLKLGILAAGLFVVGTNAFVIAGVLPSIAASLGVSTSAVGYSITWYAVVVAVASPAVSVVFARVPRAALMAAGLALIAVGTFVAAAAGSIEVFVVGRIVAALGGAALVPAATAAAPALVAPEQRGRALAATGLGFALATAIGSPFGTFLAELGGWRLALGVLAGMAAVLTAAVALLVRGIPSGPALSFGARFAVLAHPRILLTLLATLLLVLAFNLVYVFSSSVAHPATGGSEAALAALLLAYGVFGIIGNWLGGRLTDRIGGRRTALWGLAIEAAVFLALIAVRGGFVATLVLFAVWGLGTYAAIVPVQHRLASIDPARAGISLSWYSTSMYVGIALAPVVGAAALGSGVTALLLVAAAAAVAALLVFEAAHRGARSPVVE</sequence>
<name>A0ABP7ZQ24_9MICO</name>
<evidence type="ECO:0000256" key="6">
    <source>
        <dbReference type="SAM" id="Phobius"/>
    </source>
</evidence>
<dbReference type="InterPro" id="IPR011701">
    <property type="entry name" value="MFS"/>
</dbReference>
<feature type="transmembrane region" description="Helical" evidence="6">
    <location>
        <begin position="107"/>
        <end position="133"/>
    </location>
</feature>
<accession>A0ABP7ZQ24</accession>
<evidence type="ECO:0000256" key="1">
    <source>
        <dbReference type="ARBA" id="ARBA00004651"/>
    </source>
</evidence>
<comment type="subcellular location">
    <subcellularLocation>
        <location evidence="1">Cell membrane</location>
        <topology evidence="1">Multi-pass membrane protein</topology>
    </subcellularLocation>
</comment>
<evidence type="ECO:0000256" key="3">
    <source>
        <dbReference type="ARBA" id="ARBA00022692"/>
    </source>
</evidence>
<evidence type="ECO:0000256" key="4">
    <source>
        <dbReference type="ARBA" id="ARBA00022989"/>
    </source>
</evidence>
<keyword evidence="2" id="KW-1003">Cell membrane</keyword>
<dbReference type="InterPro" id="IPR050189">
    <property type="entry name" value="MFS_Efflux_Transporters"/>
</dbReference>
<evidence type="ECO:0000259" key="7">
    <source>
        <dbReference type="PROSITE" id="PS50850"/>
    </source>
</evidence>
<feature type="transmembrane region" description="Helical" evidence="6">
    <location>
        <begin position="213"/>
        <end position="235"/>
    </location>
</feature>
<organism evidence="8 9">
    <name type="scientific">Gryllotalpicola koreensis</name>
    <dbReference type="NCBI Taxonomy" id="993086"/>
    <lineage>
        <taxon>Bacteria</taxon>
        <taxon>Bacillati</taxon>
        <taxon>Actinomycetota</taxon>
        <taxon>Actinomycetes</taxon>
        <taxon>Micrococcales</taxon>
        <taxon>Microbacteriaceae</taxon>
        <taxon>Gryllotalpicola</taxon>
    </lineage>
</organism>
<feature type="transmembrane region" description="Helical" evidence="6">
    <location>
        <begin position="279"/>
        <end position="297"/>
    </location>
</feature>
<dbReference type="PANTHER" id="PTHR43124:SF10">
    <property type="entry name" value="PURINE EFFLUX PUMP PBUE"/>
    <property type="match status" value="1"/>
</dbReference>
<dbReference type="PROSITE" id="PS50850">
    <property type="entry name" value="MFS"/>
    <property type="match status" value="1"/>
</dbReference>
<evidence type="ECO:0000313" key="9">
    <source>
        <dbReference type="Proteomes" id="UP001501079"/>
    </source>
</evidence>
<dbReference type="EMBL" id="BAABBW010000001">
    <property type="protein sequence ID" value="GAA4167668.1"/>
    <property type="molecule type" value="Genomic_DNA"/>
</dbReference>
<feature type="transmembrane region" description="Helical" evidence="6">
    <location>
        <begin position="358"/>
        <end position="382"/>
    </location>
</feature>
<feature type="transmembrane region" description="Helical" evidence="6">
    <location>
        <begin position="334"/>
        <end position="352"/>
    </location>
</feature>
<keyword evidence="4 6" id="KW-1133">Transmembrane helix</keyword>
<feature type="transmembrane region" description="Helical" evidence="6">
    <location>
        <begin position="247"/>
        <end position="267"/>
    </location>
</feature>
<proteinExistence type="predicted"/>
<keyword evidence="5 6" id="KW-0472">Membrane</keyword>
<dbReference type="Proteomes" id="UP001501079">
    <property type="component" value="Unassembled WGS sequence"/>
</dbReference>
<feature type="transmembrane region" description="Helical" evidence="6">
    <location>
        <begin position="140"/>
        <end position="158"/>
    </location>
</feature>
<feature type="transmembrane region" description="Helical" evidence="6">
    <location>
        <begin position="170"/>
        <end position="193"/>
    </location>
</feature>
<feature type="transmembrane region" description="Helical" evidence="6">
    <location>
        <begin position="82"/>
        <end position="101"/>
    </location>
</feature>
<reference evidence="9" key="1">
    <citation type="journal article" date="2019" name="Int. J. Syst. Evol. Microbiol.">
        <title>The Global Catalogue of Microorganisms (GCM) 10K type strain sequencing project: providing services to taxonomists for standard genome sequencing and annotation.</title>
        <authorList>
            <consortium name="The Broad Institute Genomics Platform"/>
            <consortium name="The Broad Institute Genome Sequencing Center for Infectious Disease"/>
            <person name="Wu L."/>
            <person name="Ma J."/>
        </authorList>
    </citation>
    <scope>NUCLEOTIDE SEQUENCE [LARGE SCALE GENOMIC DNA]</scope>
    <source>
        <strain evidence="9">JCM 17591</strain>
    </source>
</reference>
<evidence type="ECO:0000313" key="8">
    <source>
        <dbReference type="EMBL" id="GAA4167668.1"/>
    </source>
</evidence>
<dbReference type="InterPro" id="IPR020846">
    <property type="entry name" value="MFS_dom"/>
</dbReference>
<dbReference type="InterPro" id="IPR036259">
    <property type="entry name" value="MFS_trans_sf"/>
</dbReference>
<feature type="domain" description="Major facilitator superfamily (MFS) profile" evidence="7">
    <location>
        <begin position="16"/>
        <end position="389"/>
    </location>
</feature>
<gene>
    <name evidence="8" type="ORF">GCM10022287_01570</name>
</gene>
<comment type="caution">
    <text evidence="8">The sequence shown here is derived from an EMBL/GenBank/DDBJ whole genome shotgun (WGS) entry which is preliminary data.</text>
</comment>
<feature type="transmembrane region" description="Helical" evidence="6">
    <location>
        <begin position="303"/>
        <end position="322"/>
    </location>
</feature>
<dbReference type="Gene3D" id="1.20.1250.20">
    <property type="entry name" value="MFS general substrate transporter like domains"/>
    <property type="match status" value="2"/>
</dbReference>
<protein>
    <submittedName>
        <fullName evidence="8">MFS transporter</fullName>
    </submittedName>
</protein>
<dbReference type="RefSeq" id="WP_344751368.1">
    <property type="nucleotide sequence ID" value="NZ_BAABBW010000001.1"/>
</dbReference>
<keyword evidence="9" id="KW-1185">Reference proteome</keyword>
<feature type="transmembrane region" description="Helical" evidence="6">
    <location>
        <begin position="20"/>
        <end position="44"/>
    </location>
</feature>
<keyword evidence="3 6" id="KW-0812">Transmembrane</keyword>
<dbReference type="Pfam" id="PF07690">
    <property type="entry name" value="MFS_1"/>
    <property type="match status" value="1"/>
</dbReference>
<evidence type="ECO:0000256" key="5">
    <source>
        <dbReference type="ARBA" id="ARBA00023136"/>
    </source>
</evidence>
<dbReference type="SUPFAM" id="SSF103473">
    <property type="entry name" value="MFS general substrate transporter"/>
    <property type="match status" value="1"/>
</dbReference>
<evidence type="ECO:0000256" key="2">
    <source>
        <dbReference type="ARBA" id="ARBA00022475"/>
    </source>
</evidence>